<sequence length="138" mass="14937">MACNSPTRKKTGIRRAHHQVTALLCVAGFLASCAPPTAQQKNSSAPLASGYRPDIRHGAKIYTAYCSACHDKGTNGAPQLDDAEEWDERADAWPADIDRHVKSGFLSMPARGGRSELSDADISDTIYYILSQVEANDD</sequence>
<dbReference type="OrthoDB" id="9814708at2"/>
<keyword evidence="9" id="KW-1185">Reference proteome</keyword>
<dbReference type="GO" id="GO:0005506">
    <property type="term" value="F:iron ion binding"/>
    <property type="evidence" value="ECO:0007669"/>
    <property type="project" value="InterPro"/>
</dbReference>
<name>A0A5Q0BNW1_9GAMM</name>
<evidence type="ECO:0000313" key="8">
    <source>
        <dbReference type="EMBL" id="QFY43436.1"/>
    </source>
</evidence>
<dbReference type="PANTHER" id="PTHR40942:SF4">
    <property type="entry name" value="CYTOCHROME C5"/>
    <property type="match status" value="1"/>
</dbReference>
<proteinExistence type="predicted"/>
<dbReference type="GO" id="GO:0009055">
    <property type="term" value="F:electron transfer activity"/>
    <property type="evidence" value="ECO:0007669"/>
    <property type="project" value="InterPro"/>
</dbReference>
<dbReference type="PRINTS" id="PR00607">
    <property type="entry name" value="CYTCHROMECIE"/>
</dbReference>
<feature type="domain" description="Cytochrome c" evidence="7">
    <location>
        <begin position="53"/>
        <end position="133"/>
    </location>
</feature>
<dbReference type="InParanoid" id="A0A5Q0BNW1"/>
<evidence type="ECO:0000256" key="3">
    <source>
        <dbReference type="ARBA" id="ARBA00022723"/>
    </source>
</evidence>
<dbReference type="SUPFAM" id="SSF46626">
    <property type="entry name" value="Cytochrome c"/>
    <property type="match status" value="1"/>
</dbReference>
<accession>A0A5Q0BNW1</accession>
<keyword evidence="4" id="KW-0249">Electron transport</keyword>
<dbReference type="InterPro" id="IPR002323">
    <property type="entry name" value="Cyt_CIE"/>
</dbReference>
<dbReference type="RefSeq" id="WP_153249419.1">
    <property type="nucleotide sequence ID" value="NZ_CP044205.1"/>
</dbReference>
<dbReference type="Proteomes" id="UP000325755">
    <property type="component" value="Chromosome"/>
</dbReference>
<dbReference type="PANTHER" id="PTHR40942">
    <property type="match status" value="1"/>
</dbReference>
<evidence type="ECO:0000256" key="6">
    <source>
        <dbReference type="PROSITE-ProRule" id="PRU00433"/>
    </source>
</evidence>
<reference evidence="8 9" key="1">
    <citation type="submission" date="2019-09" db="EMBL/GenBank/DDBJ databases">
        <title>Ecophysiology of the spiral-shaped methanotroph Methylospira mobilis as revealed by the complete genome sequence.</title>
        <authorList>
            <person name="Oshkin I.Y."/>
            <person name="Dedysh S.N."/>
            <person name="Miroshnikov K."/>
            <person name="Danilova O.V."/>
            <person name="Hakobyan A."/>
            <person name="Liesack W."/>
        </authorList>
    </citation>
    <scope>NUCLEOTIDE SEQUENCE [LARGE SCALE GENOMIC DNA]</scope>
    <source>
        <strain evidence="8 9">Shm1</strain>
    </source>
</reference>
<dbReference type="PROSITE" id="PS51007">
    <property type="entry name" value="CYTC"/>
    <property type="match status" value="1"/>
</dbReference>
<evidence type="ECO:0000259" key="7">
    <source>
        <dbReference type="PROSITE" id="PS51007"/>
    </source>
</evidence>
<dbReference type="KEGG" id="mmob:F6R98_13080"/>
<dbReference type="InterPro" id="IPR009056">
    <property type="entry name" value="Cyt_c-like_dom"/>
</dbReference>
<dbReference type="GO" id="GO:0020037">
    <property type="term" value="F:heme binding"/>
    <property type="evidence" value="ECO:0007669"/>
    <property type="project" value="InterPro"/>
</dbReference>
<dbReference type="AlphaFoldDB" id="A0A5Q0BNW1"/>
<keyword evidence="3 6" id="KW-0479">Metal-binding</keyword>
<dbReference type="Gene3D" id="1.10.760.10">
    <property type="entry name" value="Cytochrome c-like domain"/>
    <property type="match status" value="1"/>
</dbReference>
<protein>
    <submittedName>
        <fullName evidence="8">C-type cytochrome</fullName>
    </submittedName>
</protein>
<evidence type="ECO:0000256" key="5">
    <source>
        <dbReference type="ARBA" id="ARBA00023004"/>
    </source>
</evidence>
<dbReference type="InterPro" id="IPR036909">
    <property type="entry name" value="Cyt_c-like_dom_sf"/>
</dbReference>
<dbReference type="EMBL" id="CP044205">
    <property type="protein sequence ID" value="QFY43436.1"/>
    <property type="molecule type" value="Genomic_DNA"/>
</dbReference>
<evidence type="ECO:0000313" key="9">
    <source>
        <dbReference type="Proteomes" id="UP000325755"/>
    </source>
</evidence>
<evidence type="ECO:0000256" key="2">
    <source>
        <dbReference type="ARBA" id="ARBA00022617"/>
    </source>
</evidence>
<keyword evidence="1" id="KW-0813">Transport</keyword>
<evidence type="ECO:0000256" key="1">
    <source>
        <dbReference type="ARBA" id="ARBA00022448"/>
    </source>
</evidence>
<organism evidence="8 9">
    <name type="scientific">Candidatus Methylospira mobilis</name>
    <dbReference type="NCBI Taxonomy" id="1808979"/>
    <lineage>
        <taxon>Bacteria</taxon>
        <taxon>Pseudomonadati</taxon>
        <taxon>Pseudomonadota</taxon>
        <taxon>Gammaproteobacteria</taxon>
        <taxon>Methylococcales</taxon>
        <taxon>Methylococcaceae</taxon>
        <taxon>Candidatus Methylospira</taxon>
    </lineage>
</organism>
<keyword evidence="2 6" id="KW-0349">Heme</keyword>
<evidence type="ECO:0000256" key="4">
    <source>
        <dbReference type="ARBA" id="ARBA00022982"/>
    </source>
</evidence>
<dbReference type="Pfam" id="PF13442">
    <property type="entry name" value="Cytochrome_CBB3"/>
    <property type="match status" value="1"/>
</dbReference>
<keyword evidence="5 6" id="KW-0408">Iron</keyword>
<gene>
    <name evidence="8" type="ORF">F6R98_13080</name>
</gene>